<comment type="subcellular location">
    <subcellularLocation>
        <location evidence="1">Membrane</location>
        <topology evidence="1">Multi-pass membrane protein</topology>
    </subcellularLocation>
</comment>
<dbReference type="InterPro" id="IPR022340">
    <property type="entry name" value="GPCR_GCR1_put"/>
</dbReference>
<keyword evidence="3 8" id="KW-1133">Transmembrane helix</keyword>
<dbReference type="PRINTS" id="PR02000">
    <property type="entry name" value="GCR1PLANT"/>
</dbReference>
<dbReference type="PANTHER" id="PTHR23112:SF0">
    <property type="entry name" value="TRANSMEMBRANE PROTEIN 116"/>
    <property type="match status" value="1"/>
</dbReference>
<keyword evidence="10" id="KW-1185">Reference proteome</keyword>
<evidence type="ECO:0000256" key="8">
    <source>
        <dbReference type="SAM" id="Phobius"/>
    </source>
</evidence>
<dbReference type="Gene3D" id="1.20.1070.10">
    <property type="entry name" value="Rhodopsin 7-helix transmembrane proteins"/>
    <property type="match status" value="1"/>
</dbReference>
<sequence length="298" mass="34079">MIVSDIVQYYILVATSALSIIGSCFIITVGLCFTELRIFYVKIIIYIAISDMIRSIGFLIPCNHISNEFLVEVIGIIIDSCFTITISWLTYISITLYQVIINSEKDYKKYYRHWFIFAFVLLPLLNILPVLTNSHGKSGTLCTLKDNHVALIWRYCVMYVPAWIFVLISLIACMKIYLYVRNIDLDYDKQNILNSLYYYPVALVIELLPMTVTTIMVNSGFIDGNSIYAVITLTLYSLNGVTNATIFGLTLGVRQISRARYLYSYLSLQEKLCKRNKTADVDSQNLLYSTFSEGNDTK</sequence>
<feature type="transmembrane region" description="Helical" evidence="8">
    <location>
        <begin position="114"/>
        <end position="132"/>
    </location>
</feature>
<keyword evidence="2 8" id="KW-0812">Transmembrane</keyword>
<evidence type="ECO:0000313" key="9">
    <source>
        <dbReference type="EMBL" id="OMJ94408.1"/>
    </source>
</evidence>
<dbReference type="GO" id="GO:0007189">
    <property type="term" value="P:adenylate cyclase-activating G protein-coupled receptor signaling pathway"/>
    <property type="evidence" value="ECO:0007669"/>
    <property type="project" value="TreeGrafter"/>
</dbReference>
<keyword evidence="6" id="KW-0675">Receptor</keyword>
<feature type="transmembrane region" description="Helical" evidence="8">
    <location>
        <begin position="73"/>
        <end position="94"/>
    </location>
</feature>
<feature type="transmembrane region" description="Helical" evidence="8">
    <location>
        <begin position="6"/>
        <end position="31"/>
    </location>
</feature>
<accession>A0A1R2CZG7</accession>
<name>A0A1R2CZG7_9CILI</name>
<dbReference type="PANTHER" id="PTHR23112">
    <property type="entry name" value="G PROTEIN-COUPLED RECEPTOR 157-RELATED"/>
    <property type="match status" value="1"/>
</dbReference>
<dbReference type="InterPro" id="IPR022343">
    <property type="entry name" value="GCR1-cAMP_receptor"/>
</dbReference>
<comment type="caution">
    <text evidence="9">The sequence shown here is derived from an EMBL/GenBank/DDBJ whole genome shotgun (WGS) entry which is preliminary data.</text>
</comment>
<dbReference type="GO" id="GO:0005886">
    <property type="term" value="C:plasma membrane"/>
    <property type="evidence" value="ECO:0007669"/>
    <property type="project" value="TreeGrafter"/>
</dbReference>
<keyword evidence="7" id="KW-0807">Transducer</keyword>
<evidence type="ECO:0000256" key="5">
    <source>
        <dbReference type="ARBA" id="ARBA00023136"/>
    </source>
</evidence>
<reference evidence="9 10" key="1">
    <citation type="submission" date="2016-11" db="EMBL/GenBank/DDBJ databases">
        <title>The macronuclear genome of Stentor coeruleus: a giant cell with tiny introns.</title>
        <authorList>
            <person name="Slabodnick M."/>
            <person name="Ruby J.G."/>
            <person name="Reiff S.B."/>
            <person name="Swart E.C."/>
            <person name="Gosai S."/>
            <person name="Prabakaran S."/>
            <person name="Witkowska E."/>
            <person name="Larue G.E."/>
            <person name="Fisher S."/>
            <person name="Freeman R.M."/>
            <person name="Gunawardena J."/>
            <person name="Chu W."/>
            <person name="Stover N.A."/>
            <person name="Gregory B.D."/>
            <person name="Nowacki M."/>
            <person name="Derisi J."/>
            <person name="Roy S.W."/>
            <person name="Marshall W.F."/>
            <person name="Sood P."/>
        </authorList>
    </citation>
    <scope>NUCLEOTIDE SEQUENCE [LARGE SCALE GENOMIC DNA]</scope>
    <source>
        <strain evidence="9">WM001</strain>
    </source>
</reference>
<evidence type="ECO:0000256" key="6">
    <source>
        <dbReference type="ARBA" id="ARBA00023170"/>
    </source>
</evidence>
<evidence type="ECO:0000256" key="2">
    <source>
        <dbReference type="ARBA" id="ARBA00022692"/>
    </source>
</evidence>
<gene>
    <name evidence="9" type="ORF">SteCoe_2461</name>
</gene>
<organism evidence="9 10">
    <name type="scientific">Stentor coeruleus</name>
    <dbReference type="NCBI Taxonomy" id="5963"/>
    <lineage>
        <taxon>Eukaryota</taxon>
        <taxon>Sar</taxon>
        <taxon>Alveolata</taxon>
        <taxon>Ciliophora</taxon>
        <taxon>Postciliodesmatophora</taxon>
        <taxon>Heterotrichea</taxon>
        <taxon>Heterotrichida</taxon>
        <taxon>Stentoridae</taxon>
        <taxon>Stentor</taxon>
    </lineage>
</organism>
<dbReference type="Proteomes" id="UP000187209">
    <property type="component" value="Unassembled WGS sequence"/>
</dbReference>
<feature type="transmembrane region" description="Helical" evidence="8">
    <location>
        <begin position="43"/>
        <end position="61"/>
    </location>
</feature>
<evidence type="ECO:0000256" key="3">
    <source>
        <dbReference type="ARBA" id="ARBA00022989"/>
    </source>
</evidence>
<dbReference type="GO" id="GO:0004930">
    <property type="term" value="F:G protein-coupled receptor activity"/>
    <property type="evidence" value="ECO:0007669"/>
    <property type="project" value="UniProtKB-KW"/>
</dbReference>
<evidence type="ECO:0000256" key="4">
    <source>
        <dbReference type="ARBA" id="ARBA00023040"/>
    </source>
</evidence>
<feature type="transmembrane region" description="Helical" evidence="8">
    <location>
        <begin position="152"/>
        <end position="177"/>
    </location>
</feature>
<keyword evidence="4" id="KW-0297">G-protein coupled receptor</keyword>
<dbReference type="EMBL" id="MPUH01000027">
    <property type="protein sequence ID" value="OMJ94408.1"/>
    <property type="molecule type" value="Genomic_DNA"/>
</dbReference>
<dbReference type="AlphaFoldDB" id="A0A1R2CZG7"/>
<evidence type="ECO:0000256" key="7">
    <source>
        <dbReference type="ARBA" id="ARBA00023224"/>
    </source>
</evidence>
<dbReference type="PRINTS" id="PR02001">
    <property type="entry name" value="GCR1CAMPR"/>
</dbReference>
<evidence type="ECO:0000313" key="10">
    <source>
        <dbReference type="Proteomes" id="UP000187209"/>
    </source>
</evidence>
<keyword evidence="5 8" id="KW-0472">Membrane</keyword>
<proteinExistence type="predicted"/>
<feature type="transmembrane region" description="Helical" evidence="8">
    <location>
        <begin position="197"/>
        <end position="221"/>
    </location>
</feature>
<evidence type="ECO:0000256" key="1">
    <source>
        <dbReference type="ARBA" id="ARBA00004141"/>
    </source>
</evidence>
<feature type="transmembrane region" description="Helical" evidence="8">
    <location>
        <begin position="227"/>
        <end position="253"/>
    </location>
</feature>
<evidence type="ECO:0008006" key="11">
    <source>
        <dbReference type="Google" id="ProtNLM"/>
    </source>
</evidence>
<protein>
    <recommendedName>
        <fullName evidence="11">G-protein coupled receptors family 2 profile 2 domain-containing protein</fullName>
    </recommendedName>
</protein>